<reference evidence="1 2" key="1">
    <citation type="submission" date="2020-12" db="EMBL/GenBank/DDBJ databases">
        <title>Complete genome sequence of Mycobacterium heckeshornense JCM 15655T, closely related to a pathogenic non-tuberculous mycobacterial species Mycobacterium xenopi.</title>
        <authorList>
            <person name="Yoshida M."/>
            <person name="Fukano H."/>
            <person name="Asakura T."/>
            <person name="Suzuki M."/>
            <person name="Hoshino Y."/>
        </authorList>
    </citation>
    <scope>NUCLEOTIDE SEQUENCE [LARGE SCALE GENOMIC DNA]</scope>
    <source>
        <strain evidence="1 2">JCM 15655</strain>
    </source>
</reference>
<proteinExistence type="predicted"/>
<dbReference type="RefSeq" id="WP_071700644.1">
    <property type="nucleotide sequence ID" value="NZ_AP024237.1"/>
</dbReference>
<evidence type="ECO:0000313" key="2">
    <source>
        <dbReference type="Proteomes" id="UP000595446"/>
    </source>
</evidence>
<protein>
    <submittedName>
        <fullName evidence="1">Uncharacterized protein</fullName>
    </submittedName>
</protein>
<evidence type="ECO:0000313" key="1">
    <source>
        <dbReference type="EMBL" id="BCO36850.1"/>
    </source>
</evidence>
<keyword evidence="2" id="KW-1185">Reference proteome</keyword>
<dbReference type="EMBL" id="AP024237">
    <property type="protein sequence ID" value="BCO36850.1"/>
    <property type="molecule type" value="Genomic_DNA"/>
</dbReference>
<name>A0A2G8B4C5_9MYCO</name>
<dbReference type="AlphaFoldDB" id="A0A2G8B4C5"/>
<organism evidence="1 2">
    <name type="scientific">Mycobacterium heckeshornense</name>
    <dbReference type="NCBI Taxonomy" id="110505"/>
    <lineage>
        <taxon>Bacteria</taxon>
        <taxon>Bacillati</taxon>
        <taxon>Actinomycetota</taxon>
        <taxon>Actinomycetes</taxon>
        <taxon>Mycobacteriales</taxon>
        <taxon>Mycobacteriaceae</taxon>
        <taxon>Mycobacterium</taxon>
    </lineage>
</organism>
<gene>
    <name evidence="1" type="ORF">MHEC_32830</name>
</gene>
<sequence length="105" mass="12122">MPDDVIGDQYPQPDPRGWLVFTHLPADLQRAEDATLFHDLAMFARKARYNTDTCRREMTRPATDAERTLLQHLGFQLPDDLTTVVYYQSPTMRARCWPQLEGATP</sequence>
<dbReference type="Proteomes" id="UP000595446">
    <property type="component" value="Chromosome"/>
</dbReference>
<accession>A0A2G8B4C5</accession>